<keyword evidence="12" id="KW-0472">Membrane</keyword>
<dbReference type="EMBL" id="MU005642">
    <property type="protein sequence ID" value="KAF2675971.1"/>
    <property type="molecule type" value="Genomic_DNA"/>
</dbReference>
<evidence type="ECO:0000313" key="14">
    <source>
        <dbReference type="EMBL" id="KAF2675971.1"/>
    </source>
</evidence>
<keyword evidence="11" id="KW-0503">Monooxygenase</keyword>
<dbReference type="CDD" id="cd11041">
    <property type="entry name" value="CYP503A1-like"/>
    <property type="match status" value="1"/>
</dbReference>
<comment type="subcellular location">
    <subcellularLocation>
        <location evidence="2">Membrane</location>
    </subcellularLocation>
</comment>
<protein>
    <submittedName>
        <fullName evidence="14">Putative cytochrome P450</fullName>
    </submittedName>
</protein>
<evidence type="ECO:0000256" key="2">
    <source>
        <dbReference type="ARBA" id="ARBA00004370"/>
    </source>
</evidence>
<name>A0A6G1IDC6_9PLEO</name>
<keyword evidence="5 13" id="KW-0349">Heme</keyword>
<dbReference type="GO" id="GO:0016020">
    <property type="term" value="C:membrane"/>
    <property type="evidence" value="ECO:0007669"/>
    <property type="project" value="UniProtKB-SubCell"/>
</dbReference>
<reference evidence="14" key="1">
    <citation type="journal article" date="2020" name="Stud. Mycol.">
        <title>101 Dothideomycetes genomes: a test case for predicting lifestyles and emergence of pathogens.</title>
        <authorList>
            <person name="Haridas S."/>
            <person name="Albert R."/>
            <person name="Binder M."/>
            <person name="Bloem J."/>
            <person name="Labutti K."/>
            <person name="Salamov A."/>
            <person name="Andreopoulos B."/>
            <person name="Baker S."/>
            <person name="Barry K."/>
            <person name="Bills G."/>
            <person name="Bluhm B."/>
            <person name="Cannon C."/>
            <person name="Castanera R."/>
            <person name="Culley D."/>
            <person name="Daum C."/>
            <person name="Ezra D."/>
            <person name="Gonzalez J."/>
            <person name="Henrissat B."/>
            <person name="Kuo A."/>
            <person name="Liang C."/>
            <person name="Lipzen A."/>
            <person name="Lutzoni F."/>
            <person name="Magnuson J."/>
            <person name="Mondo S."/>
            <person name="Nolan M."/>
            <person name="Ohm R."/>
            <person name="Pangilinan J."/>
            <person name="Park H.-J."/>
            <person name="Ramirez L."/>
            <person name="Alfaro M."/>
            <person name="Sun H."/>
            <person name="Tritt A."/>
            <person name="Yoshinaga Y."/>
            <person name="Zwiers L.-H."/>
            <person name="Turgeon B."/>
            <person name="Goodwin S."/>
            <person name="Spatafora J."/>
            <person name="Crous P."/>
            <person name="Grigoriev I."/>
        </authorList>
    </citation>
    <scope>NUCLEOTIDE SEQUENCE</scope>
    <source>
        <strain evidence="14">CBS 122367</strain>
    </source>
</reference>
<proteinExistence type="inferred from homology"/>
<dbReference type="PRINTS" id="PR00465">
    <property type="entry name" value="EP450IV"/>
</dbReference>
<dbReference type="GO" id="GO:0020037">
    <property type="term" value="F:heme binding"/>
    <property type="evidence" value="ECO:0007669"/>
    <property type="project" value="InterPro"/>
</dbReference>
<dbReference type="InterPro" id="IPR001128">
    <property type="entry name" value="Cyt_P450"/>
</dbReference>
<evidence type="ECO:0000256" key="8">
    <source>
        <dbReference type="ARBA" id="ARBA00022989"/>
    </source>
</evidence>
<keyword evidence="6" id="KW-0812">Transmembrane</keyword>
<evidence type="ECO:0000256" key="11">
    <source>
        <dbReference type="ARBA" id="ARBA00023033"/>
    </source>
</evidence>
<evidence type="ECO:0000256" key="13">
    <source>
        <dbReference type="PIRSR" id="PIRSR602403-1"/>
    </source>
</evidence>
<dbReference type="InterPro" id="IPR002403">
    <property type="entry name" value="Cyt_P450_E_grp-IV"/>
</dbReference>
<evidence type="ECO:0000256" key="9">
    <source>
        <dbReference type="ARBA" id="ARBA00023002"/>
    </source>
</evidence>
<comment type="pathway">
    <text evidence="3">Mycotoxin biosynthesis.</text>
</comment>
<organism evidence="14 15">
    <name type="scientific">Lentithecium fluviatile CBS 122367</name>
    <dbReference type="NCBI Taxonomy" id="1168545"/>
    <lineage>
        <taxon>Eukaryota</taxon>
        <taxon>Fungi</taxon>
        <taxon>Dikarya</taxon>
        <taxon>Ascomycota</taxon>
        <taxon>Pezizomycotina</taxon>
        <taxon>Dothideomycetes</taxon>
        <taxon>Pleosporomycetidae</taxon>
        <taxon>Pleosporales</taxon>
        <taxon>Massarineae</taxon>
        <taxon>Lentitheciaceae</taxon>
        <taxon>Lentithecium</taxon>
    </lineage>
</organism>
<dbReference type="InterPro" id="IPR036396">
    <property type="entry name" value="Cyt_P450_sf"/>
</dbReference>
<feature type="non-terminal residue" evidence="14">
    <location>
        <position position="426"/>
    </location>
</feature>
<dbReference type="GO" id="GO:0016705">
    <property type="term" value="F:oxidoreductase activity, acting on paired donors, with incorporation or reduction of molecular oxygen"/>
    <property type="evidence" value="ECO:0007669"/>
    <property type="project" value="InterPro"/>
</dbReference>
<keyword evidence="9" id="KW-0560">Oxidoreductase</keyword>
<dbReference type="Proteomes" id="UP000799291">
    <property type="component" value="Unassembled WGS sequence"/>
</dbReference>
<evidence type="ECO:0000256" key="6">
    <source>
        <dbReference type="ARBA" id="ARBA00022692"/>
    </source>
</evidence>
<gene>
    <name evidence="14" type="ORF">K458DRAFT_352463</name>
</gene>
<dbReference type="PANTHER" id="PTHR46206">
    <property type="entry name" value="CYTOCHROME P450"/>
    <property type="match status" value="1"/>
</dbReference>
<evidence type="ECO:0000256" key="12">
    <source>
        <dbReference type="ARBA" id="ARBA00023136"/>
    </source>
</evidence>
<dbReference type="SUPFAM" id="SSF48264">
    <property type="entry name" value="Cytochrome P450"/>
    <property type="match status" value="1"/>
</dbReference>
<keyword evidence="10 13" id="KW-0408">Iron</keyword>
<dbReference type="Pfam" id="PF00067">
    <property type="entry name" value="p450"/>
    <property type="match status" value="1"/>
</dbReference>
<comment type="cofactor">
    <cofactor evidence="1 13">
        <name>heme</name>
        <dbReference type="ChEBI" id="CHEBI:30413"/>
    </cofactor>
</comment>
<sequence length="426" mass="48315">MVTSDQHIRELAHAPLNKLSLHAVAKEMLQPKYTMYEFEWKDQRGIEGTGFVRALRSLLTAHLPVLRPVLRTIISENLDEQIIQSKGDDGLYRVPIFPLIKQVVTRANCVIFFGPDLANDQEFRNAALEFPQAVVFAAEILRVTPNCMKSFVANIATGGHRASKVLMKYLIPVIQERQVARNGKPNMARPVDCMQWVVDTSPRKTIWSAERIVGEILGLWFGSVHQLAITTTFAIHDLCLHPDWAHDLRLEVQEASSRFPHVEPESLPLLDCFAQESMRMNASDAISTRRKAIVPFTFSDGLLVATDDWVCVPQQAMMQDEQFYPQPGSFNPLRFLHPDRTRATGEPDSNVKAERRRLTDVNSRWPVWGLGNATCPGRFYASLCMKLVLTHILEHYECTIDNPRGSRSFSWRSSILPRSSTVVVLQ</sequence>
<dbReference type="OrthoDB" id="1844152at2759"/>
<evidence type="ECO:0000256" key="5">
    <source>
        <dbReference type="ARBA" id="ARBA00022617"/>
    </source>
</evidence>
<accession>A0A6G1IDC6</accession>
<comment type="similarity">
    <text evidence="4">Belongs to the cytochrome P450 family.</text>
</comment>
<dbReference type="AlphaFoldDB" id="A0A6G1IDC6"/>
<feature type="binding site" description="axial binding residue" evidence="13">
    <location>
        <position position="375"/>
    </location>
    <ligand>
        <name>heme</name>
        <dbReference type="ChEBI" id="CHEBI:30413"/>
    </ligand>
    <ligandPart>
        <name>Fe</name>
        <dbReference type="ChEBI" id="CHEBI:18248"/>
    </ligandPart>
</feature>
<evidence type="ECO:0000256" key="1">
    <source>
        <dbReference type="ARBA" id="ARBA00001971"/>
    </source>
</evidence>
<evidence type="ECO:0000256" key="4">
    <source>
        <dbReference type="ARBA" id="ARBA00010617"/>
    </source>
</evidence>
<dbReference type="Gene3D" id="1.10.630.10">
    <property type="entry name" value="Cytochrome P450"/>
    <property type="match status" value="1"/>
</dbReference>
<dbReference type="GO" id="GO:0004497">
    <property type="term" value="F:monooxygenase activity"/>
    <property type="evidence" value="ECO:0007669"/>
    <property type="project" value="UniProtKB-KW"/>
</dbReference>
<evidence type="ECO:0000256" key="10">
    <source>
        <dbReference type="ARBA" id="ARBA00023004"/>
    </source>
</evidence>
<evidence type="ECO:0000313" key="15">
    <source>
        <dbReference type="Proteomes" id="UP000799291"/>
    </source>
</evidence>
<keyword evidence="8" id="KW-1133">Transmembrane helix</keyword>
<evidence type="ECO:0000256" key="7">
    <source>
        <dbReference type="ARBA" id="ARBA00022723"/>
    </source>
</evidence>
<evidence type="ECO:0000256" key="3">
    <source>
        <dbReference type="ARBA" id="ARBA00004685"/>
    </source>
</evidence>
<keyword evidence="15" id="KW-1185">Reference proteome</keyword>
<dbReference type="PANTHER" id="PTHR46206:SF5">
    <property type="entry name" value="P450, PUTATIVE (EUROFUNG)-RELATED"/>
    <property type="match status" value="1"/>
</dbReference>
<dbReference type="GO" id="GO:0005506">
    <property type="term" value="F:iron ion binding"/>
    <property type="evidence" value="ECO:0007669"/>
    <property type="project" value="InterPro"/>
</dbReference>
<keyword evidence="7 13" id="KW-0479">Metal-binding</keyword>